<dbReference type="AlphaFoldDB" id="A0AA36CQD5"/>
<proteinExistence type="predicted"/>
<evidence type="ECO:0000313" key="4">
    <source>
        <dbReference type="Proteomes" id="UP001177023"/>
    </source>
</evidence>
<protein>
    <submittedName>
        <fullName evidence="3">Uncharacterized protein</fullName>
    </submittedName>
</protein>
<feature type="region of interest" description="Disordered" evidence="1">
    <location>
        <begin position="298"/>
        <end position="346"/>
    </location>
</feature>
<sequence>MSSSFRCRLLIITCIAFCVGAEISHDEFPAAREKRSGKDAVVVLKTIYLHSPVSQAWMANSVRQRVNKLGGGGAFVRGFNMRGFFAAEIIVRNGEYACDSIQSYARNAARAREVQAVFFRCGRAKPEITRVWMSTIDAFMLDPGDKHLKMTLSFGALHGYPDNNDMMCIMTRDARLDIQLLNVVGVLPPKPEPVVAGPATPAPQDKPKKKKKSRRRRRRRVQVATSCGPSAITLTATTRELPTAEVYSVQMLAASARLDQLAFVAPAELQQPRRAHHFKVTLTLLQTSSAEMAVREQSNSNLAQLGARDDDTCQDVKSIDESSPRAKKLVPAATSTRKKDGPGGGG</sequence>
<evidence type="ECO:0000313" key="3">
    <source>
        <dbReference type="EMBL" id="CAJ0573075.1"/>
    </source>
</evidence>
<accession>A0AA36CQD5</accession>
<gene>
    <name evidence="3" type="ORF">MSPICULIGERA_LOCUS11444</name>
</gene>
<dbReference type="EMBL" id="CATQJA010002613">
    <property type="protein sequence ID" value="CAJ0573075.1"/>
    <property type="molecule type" value="Genomic_DNA"/>
</dbReference>
<comment type="caution">
    <text evidence="3">The sequence shown here is derived from an EMBL/GenBank/DDBJ whole genome shotgun (WGS) entry which is preliminary data.</text>
</comment>
<name>A0AA36CQD5_9BILA</name>
<evidence type="ECO:0000256" key="1">
    <source>
        <dbReference type="SAM" id="MobiDB-lite"/>
    </source>
</evidence>
<feature type="chain" id="PRO_5041211360" evidence="2">
    <location>
        <begin position="21"/>
        <end position="346"/>
    </location>
</feature>
<keyword evidence="4" id="KW-1185">Reference proteome</keyword>
<feature type="compositionally biased region" description="Basic residues" evidence="1">
    <location>
        <begin position="207"/>
        <end position="221"/>
    </location>
</feature>
<evidence type="ECO:0000256" key="2">
    <source>
        <dbReference type="SAM" id="SignalP"/>
    </source>
</evidence>
<dbReference type="Proteomes" id="UP001177023">
    <property type="component" value="Unassembled WGS sequence"/>
</dbReference>
<feature type="non-terminal residue" evidence="3">
    <location>
        <position position="346"/>
    </location>
</feature>
<organism evidence="3 4">
    <name type="scientific">Mesorhabditis spiculigera</name>
    <dbReference type="NCBI Taxonomy" id="96644"/>
    <lineage>
        <taxon>Eukaryota</taxon>
        <taxon>Metazoa</taxon>
        <taxon>Ecdysozoa</taxon>
        <taxon>Nematoda</taxon>
        <taxon>Chromadorea</taxon>
        <taxon>Rhabditida</taxon>
        <taxon>Rhabditina</taxon>
        <taxon>Rhabditomorpha</taxon>
        <taxon>Rhabditoidea</taxon>
        <taxon>Rhabditidae</taxon>
        <taxon>Mesorhabditinae</taxon>
        <taxon>Mesorhabditis</taxon>
    </lineage>
</organism>
<reference evidence="3" key="1">
    <citation type="submission" date="2023-06" db="EMBL/GenBank/DDBJ databases">
        <authorList>
            <person name="Delattre M."/>
        </authorList>
    </citation>
    <scope>NUCLEOTIDE SEQUENCE</scope>
    <source>
        <strain evidence="3">AF72</strain>
    </source>
</reference>
<feature type="signal peptide" evidence="2">
    <location>
        <begin position="1"/>
        <end position="20"/>
    </location>
</feature>
<feature type="region of interest" description="Disordered" evidence="1">
    <location>
        <begin position="192"/>
        <end position="225"/>
    </location>
</feature>
<feature type="compositionally biased region" description="Basic and acidic residues" evidence="1">
    <location>
        <begin position="337"/>
        <end position="346"/>
    </location>
</feature>
<keyword evidence="2" id="KW-0732">Signal</keyword>